<dbReference type="Gene3D" id="1.10.472.80">
    <property type="entry name" value="Ypt/Rab-GAP domain of gyp1p, domain 3"/>
    <property type="match status" value="1"/>
</dbReference>
<dbReference type="PANTHER" id="PTHR22957">
    <property type="entry name" value="TBC1 DOMAIN FAMILY MEMBER GTPASE-ACTIVATING PROTEIN"/>
    <property type="match status" value="1"/>
</dbReference>
<dbReference type="PROSITE" id="PS50086">
    <property type="entry name" value="TBC_RABGAP"/>
    <property type="match status" value="1"/>
</dbReference>
<dbReference type="Proteomes" id="UP001244341">
    <property type="component" value="Chromosome 4b"/>
</dbReference>
<organism evidence="3 4">
    <name type="scientific">Tetradesmus obliquus</name>
    <name type="common">Green alga</name>
    <name type="synonym">Acutodesmus obliquus</name>
    <dbReference type="NCBI Taxonomy" id="3088"/>
    <lineage>
        <taxon>Eukaryota</taxon>
        <taxon>Viridiplantae</taxon>
        <taxon>Chlorophyta</taxon>
        <taxon>core chlorophytes</taxon>
        <taxon>Chlorophyceae</taxon>
        <taxon>CS clade</taxon>
        <taxon>Sphaeropleales</taxon>
        <taxon>Scenedesmaceae</taxon>
        <taxon>Tetradesmus</taxon>
    </lineage>
</organism>
<dbReference type="Pfam" id="PF00566">
    <property type="entry name" value="RabGAP-TBC"/>
    <property type="match status" value="1"/>
</dbReference>
<keyword evidence="4" id="KW-1185">Reference proteome</keyword>
<dbReference type="Gene3D" id="1.10.8.270">
    <property type="entry name" value="putative rabgap domain of human tbc1 domain family member 14 like domains"/>
    <property type="match status" value="1"/>
</dbReference>
<sequence length="469" mass="52220">MQQYVKSAKELLDNVAKLTIRQDALQQRPAAPQLLQASSSPVAPRPSVPVESRISRFKQELLASRINLDELRRLAFQGIPDKDGLRAITWKLLLGYLPPDPSEWDQVLARKRTQYLLFCEELIIDPKKQEDERQQQQQQQQQQQGHSSSSAEASSSADPGSIHSNSAAGVDAGSSSSSSSAARDPLTAAGGNNSSSSSSSSRPLQTDPLSAGAAELKPAVPEDHPLSLQSTSKWHSYFKDNEVMEQIDRDVMRTHPDMHFFSGDSADAEQHRREMKRCLFMYAKLNPGLRYIQGMNELLAPLYYLFKTDPDATSGRYAEADAFYCFVELISEFRDHFCQQLDNSSSGIKATIGKLVALLQVHDAQLAAHLAQQKVDPQFFAFRWITLLLTQEFSFPDAVRIWDTLLADPGGRLDCLLRVCLALLLHVRQQLLEGDFAVIVKTLQRYPSVDVDVILRAAARLPPCSSVLV</sequence>
<feature type="domain" description="Rab-GAP TBC" evidence="2">
    <location>
        <begin position="80"/>
        <end position="409"/>
    </location>
</feature>
<dbReference type="InterPro" id="IPR035969">
    <property type="entry name" value="Rab-GAP_TBC_sf"/>
</dbReference>
<evidence type="ECO:0000313" key="4">
    <source>
        <dbReference type="Proteomes" id="UP001244341"/>
    </source>
</evidence>
<feature type="region of interest" description="Disordered" evidence="1">
    <location>
        <begin position="128"/>
        <end position="209"/>
    </location>
</feature>
<reference evidence="3 4" key="1">
    <citation type="submission" date="2023-05" db="EMBL/GenBank/DDBJ databases">
        <title>A 100% complete, gapless, phased diploid assembly of the Scenedesmus obliquus UTEX 3031 genome.</title>
        <authorList>
            <person name="Biondi T.C."/>
            <person name="Hanschen E.R."/>
            <person name="Kwon T."/>
            <person name="Eng W."/>
            <person name="Kruse C.P.S."/>
            <person name="Koehler S.I."/>
            <person name="Kunde Y."/>
            <person name="Gleasner C.D."/>
            <person name="You Mak K.T."/>
            <person name="Polle J."/>
            <person name="Hovde B.T."/>
            <person name="Starkenburg S.R."/>
        </authorList>
    </citation>
    <scope>NUCLEOTIDE SEQUENCE [LARGE SCALE GENOMIC DNA]</scope>
    <source>
        <strain evidence="3 4">DOE0152z</strain>
    </source>
</reference>
<dbReference type="SMART" id="SM00164">
    <property type="entry name" value="TBC"/>
    <property type="match status" value="1"/>
</dbReference>
<proteinExistence type="predicted"/>
<name>A0ABY8TV14_TETOB</name>
<feature type="compositionally biased region" description="Low complexity" evidence="1">
    <location>
        <begin position="135"/>
        <end position="157"/>
    </location>
</feature>
<feature type="compositionally biased region" description="Low complexity" evidence="1">
    <location>
        <begin position="164"/>
        <end position="182"/>
    </location>
</feature>
<dbReference type="InterPro" id="IPR000195">
    <property type="entry name" value="Rab-GAP-TBC_dom"/>
</dbReference>
<evidence type="ECO:0000313" key="3">
    <source>
        <dbReference type="EMBL" id="WIA12940.1"/>
    </source>
</evidence>
<evidence type="ECO:0000259" key="2">
    <source>
        <dbReference type="PROSITE" id="PS50086"/>
    </source>
</evidence>
<gene>
    <name evidence="3" type="ORF">OEZ85_006555</name>
</gene>
<dbReference type="EMBL" id="CP126211">
    <property type="protein sequence ID" value="WIA12940.1"/>
    <property type="molecule type" value="Genomic_DNA"/>
</dbReference>
<protein>
    <recommendedName>
        <fullName evidence="2">Rab-GAP TBC domain-containing protein</fullName>
    </recommendedName>
</protein>
<dbReference type="PANTHER" id="PTHR22957:SF27">
    <property type="entry name" value="TBC1 DOMAIN FAMILY MEMBER 13"/>
    <property type="match status" value="1"/>
</dbReference>
<accession>A0ABY8TV14</accession>
<dbReference type="SUPFAM" id="SSF47923">
    <property type="entry name" value="Ypt/Rab-GAP domain of gyp1p"/>
    <property type="match status" value="2"/>
</dbReference>
<evidence type="ECO:0000256" key="1">
    <source>
        <dbReference type="SAM" id="MobiDB-lite"/>
    </source>
</evidence>